<feature type="compositionally biased region" description="Polar residues" evidence="11">
    <location>
        <begin position="144"/>
        <end position="163"/>
    </location>
</feature>
<dbReference type="InterPro" id="IPR024340">
    <property type="entry name" value="Sec16_CCD"/>
</dbReference>
<evidence type="ECO:0000313" key="16">
    <source>
        <dbReference type="Proteomes" id="UP001583193"/>
    </source>
</evidence>
<feature type="domain" description="Sec16 N-terminal" evidence="14">
    <location>
        <begin position="209"/>
        <end position="415"/>
    </location>
</feature>
<comment type="caution">
    <text evidence="15">The sequence shown here is derived from an EMBL/GenBank/DDBJ whole genome shotgun (WGS) entry which is preliminary data.</text>
</comment>
<sequence length="1825" mass="194446">MSNGDENGASAAAQDASWNPALRSEGGPLPSTESADLHLSTKNSIPDVSHGLPEVHNASINSYESGVTTAIGQSHPDIPAHDAIEAWNEHVSTESKPSAPLQNVQESDVQPPEASGDSGEKHGDGIDWGDDETDPAFDFLGASASHTQNDEMNGLGNSDSTFAESGVPEQDVTATESAAEQEEPAMSEQTHAPAGQTTNGETREKEHADWNASGNAAGDSEDDFFDQLRTQTKPIYMPPESETRYEEGIPLVEDLPETPVSPEAKKNNRLSRMFDADDDEGGDFFSSVQKPSVPQLDPPPVKRKDTSEVLGSMDFSRDEEGSESPAPFLQAPDAGNPESIKKTSSEEDLAARWQAELDDDDLLIDDDLAGDTPAATQPVPEPAPVNGVQAHSQGTGYAPQYSFGESQVKPNPYAPHQPSVSELTQGLPVPTYGQGSASFVPPAYSAEPQRAAAGDKAESFVHRSKEGYKSPYDIPVDLTRPRRTVKTPKPVVASPVTAAPPATSMPPPPPRSSSITSLPPPAATPPPAPPVTTPKNFYEELPPPSKSRPASRGRYTPQPAAATTAVPSPPVTVPPPMPLSAAPPAPPTDPYAPKLQQPERIDPYASLPVPSAPASGPGAASRYSPKPPGQLGVKPPPSPRYSPAPPPQSTAPPARNRYASQPANAGPQSNVLPFQPRTSSPLAHHEKNAYRPQASHEVPVVQQESASPPPPQRGQTPEQFAHPQQPPYSANIPDVGQDRINSPVLSQQMSPSSNRYAPSTYVNEFAGRVEQESQPQPPQSRIPSQVPAPAHDVQFAPPRRSITQSPGRQISGPNLSMTTAEPFQRPASVHDPSSPTKSVNPYAAPAHTFSQQLQFIPPSDDQQLDPLERWRGAPIISFGFGGGVTTCFPKHIPRYTAGSLAPQIKPSPGEVKVHQFRDLLPSAENIVHYPGPLRSKSKKKDVISWLSSKIAEFENSDLSEASRLHPEPHKRHEENVLLWKIVRILVEQDGALEGSSEIQKSIRSVLFPELGTSEAEQPYGGDSNTTGAYQPVGLSSQADAVDPMTLQKLRTDLIAGEREKAVWSAVDSRLWGHAMLISSTLDRSVWKQVVQEFVRREVRSAGPNSESLAALYEIFAGNLEESIDELVPPSARAGLQMVSKLDGQGPAKNALDGLDSWRDTLGLVLSNRSPDDYQALIALGGLLASYGRTEASHICYIFSQALSPIQLFGGVDDPQANLVLLGADHRQFPTTFSLDEDAVLLTEVYEFATAVLKGSPISVLPHLQAFKVQYATTLAASGRKAEAQQYCDAITATLKASTKPSPYYHQRLFSELDELSTRLRQAPGEGGSSWISKPSMEKVSGSMWAKFNSFVAGDDSETVPNGSPKLGEDIGPFAKVTGTPTVSRSPSVSDLYGSYPVSAPQPVPTTSSRYAPSTQSTQYAPNASPEQYRSRSSLDSQRSPSFGFPFNQRRGSQEPSTPGDPNSYQGGPYNPYGSPATFGYQATPPQSSYMPLAPVEEDLASQTYSQQGVSSRQSSMSGGYNPGHTFRQNSFGQPLHPHEPAGYPAATSTYEPPIGGGTYEPPSYEPQSTAAQEEQPESPVEKPKKKSFMDDDDDDDLAARAAALKKAEKERKDREADEAFRKAAEADAKRSAQSGKKGWFGGWFAGRRDSDTSSNGGGPIRAKLGEENSFYYDPNLKKWVNKKDPNSANTAAQATPPPPKGPGPQSRASSSGSGAAPTGPPAPPNGPTFAATMTPPSVAPLRSGSPATPSLATPPPNALPRSLSYGAANATPPPPGSGLAPPSRPSTSLSNASSIDDLLGAPQARKGGTAKGKKKGRGYVDVMAK</sequence>
<feature type="compositionally biased region" description="Basic and acidic residues" evidence="11">
    <location>
        <begin position="1605"/>
        <end position="1630"/>
    </location>
</feature>
<dbReference type="CDD" id="cd09233">
    <property type="entry name" value="ACE1-Sec16-like"/>
    <property type="match status" value="1"/>
</dbReference>
<keyword evidence="4 10" id="KW-0256">Endoplasmic reticulum</keyword>
<feature type="compositionally biased region" description="Pro residues" evidence="11">
    <location>
        <begin position="518"/>
        <end position="532"/>
    </location>
</feature>
<keyword evidence="8 10" id="KW-0472">Membrane</keyword>
<feature type="region of interest" description="Disordered" evidence="11">
    <location>
        <begin position="1393"/>
        <end position="1825"/>
    </location>
</feature>
<protein>
    <recommendedName>
        <fullName evidence="10">Protein transport protein sec16</fullName>
    </recommendedName>
</protein>
<evidence type="ECO:0000256" key="4">
    <source>
        <dbReference type="ARBA" id="ARBA00022824"/>
    </source>
</evidence>
<dbReference type="PANTHER" id="PTHR13402">
    <property type="entry name" value="RGPR-RELATED"/>
    <property type="match status" value="1"/>
</dbReference>
<feature type="compositionally biased region" description="Acidic residues" evidence="11">
    <location>
        <begin position="356"/>
        <end position="369"/>
    </location>
</feature>
<evidence type="ECO:0000256" key="5">
    <source>
        <dbReference type="ARBA" id="ARBA00022892"/>
    </source>
</evidence>
<dbReference type="EMBL" id="JAVDPF010000001">
    <property type="protein sequence ID" value="KAL1886867.1"/>
    <property type="molecule type" value="Genomic_DNA"/>
</dbReference>
<keyword evidence="6 10" id="KW-0653">Protein transport</keyword>
<feature type="compositionally biased region" description="Polar residues" evidence="11">
    <location>
        <begin position="1449"/>
        <end position="1465"/>
    </location>
</feature>
<dbReference type="Proteomes" id="UP001583193">
    <property type="component" value="Unassembled WGS sequence"/>
</dbReference>
<gene>
    <name evidence="15" type="primary">SEC16</name>
    <name evidence="15" type="ORF">Plec18167_000802</name>
</gene>
<proteinExistence type="inferred from homology"/>
<feature type="compositionally biased region" description="Pro residues" evidence="11">
    <location>
        <begin position="634"/>
        <end position="650"/>
    </location>
</feature>
<dbReference type="Pfam" id="PF12935">
    <property type="entry name" value="Sec16_N"/>
    <property type="match status" value="1"/>
</dbReference>
<evidence type="ECO:0000259" key="12">
    <source>
        <dbReference type="Pfam" id="PF12931"/>
    </source>
</evidence>
<evidence type="ECO:0000256" key="3">
    <source>
        <dbReference type="ARBA" id="ARBA00022448"/>
    </source>
</evidence>
<feature type="compositionally biased region" description="Basic and acidic residues" evidence="11">
    <location>
        <begin position="453"/>
        <end position="468"/>
    </location>
</feature>
<feature type="compositionally biased region" description="Low complexity" evidence="11">
    <location>
        <begin position="1430"/>
        <end position="1441"/>
    </location>
</feature>
<comment type="subcellular location">
    <subcellularLocation>
        <location evidence="1">Endoplasmic reticulum membrane</location>
        <topology evidence="1">Peripheral membrane protein</topology>
        <orientation evidence="1">Cytoplasmic side</orientation>
    </subcellularLocation>
</comment>
<accession>A0ABR3YGA6</accession>
<feature type="compositionally biased region" description="Polar residues" evidence="11">
    <location>
        <begin position="94"/>
        <end position="108"/>
    </location>
</feature>
<dbReference type="InterPro" id="IPR024468">
    <property type="entry name" value="Sec16_N"/>
</dbReference>
<feature type="region of interest" description="Disordered" evidence="11">
    <location>
        <begin position="1"/>
        <end position="842"/>
    </location>
</feature>
<feature type="domain" description="Sec16 Sec23-binding" evidence="12">
    <location>
        <begin position="1050"/>
        <end position="1354"/>
    </location>
</feature>
<comment type="similarity">
    <text evidence="2 10">Belongs to the SEC16 family.</text>
</comment>
<feature type="domain" description="Sec16 central conserved" evidence="13">
    <location>
        <begin position="873"/>
        <end position="990"/>
    </location>
</feature>
<feature type="compositionally biased region" description="Basic and acidic residues" evidence="11">
    <location>
        <begin position="78"/>
        <end position="93"/>
    </location>
</feature>
<evidence type="ECO:0000313" key="15">
    <source>
        <dbReference type="EMBL" id="KAL1886867.1"/>
    </source>
</evidence>
<evidence type="ECO:0000256" key="7">
    <source>
        <dbReference type="ARBA" id="ARBA00023006"/>
    </source>
</evidence>
<organism evidence="15 16">
    <name type="scientific">Paecilomyces lecythidis</name>
    <dbReference type="NCBI Taxonomy" id="3004212"/>
    <lineage>
        <taxon>Eukaryota</taxon>
        <taxon>Fungi</taxon>
        <taxon>Dikarya</taxon>
        <taxon>Ascomycota</taxon>
        <taxon>Pezizomycotina</taxon>
        <taxon>Eurotiomycetes</taxon>
        <taxon>Eurotiomycetidae</taxon>
        <taxon>Eurotiales</taxon>
        <taxon>Thermoascaceae</taxon>
        <taxon>Paecilomyces</taxon>
    </lineage>
</organism>
<keyword evidence="7 10" id="KW-0072">Autophagy</keyword>
<comment type="function">
    <text evidence="9 10">Involved in the initiation of assembly of the COPII coat required for the formation of transport vesicles from the endoplasmic reticulum (ER) and the selection of cargo molecules. Also involved in autophagy.</text>
</comment>
<evidence type="ECO:0000256" key="2">
    <source>
        <dbReference type="ARBA" id="ARBA00005927"/>
    </source>
</evidence>
<feature type="compositionally biased region" description="Polar residues" evidence="11">
    <location>
        <begin position="801"/>
        <end position="821"/>
    </location>
</feature>
<evidence type="ECO:0000256" key="11">
    <source>
        <dbReference type="SAM" id="MobiDB-lite"/>
    </source>
</evidence>
<feature type="compositionally biased region" description="Polar residues" evidence="11">
    <location>
        <begin position="58"/>
        <end position="72"/>
    </location>
</feature>
<evidence type="ECO:0000259" key="14">
    <source>
        <dbReference type="Pfam" id="PF12935"/>
    </source>
</evidence>
<dbReference type="Gene3D" id="1.25.40.1030">
    <property type="match status" value="1"/>
</dbReference>
<dbReference type="InterPro" id="IPR024298">
    <property type="entry name" value="Sec16_Sec23-bd"/>
</dbReference>
<dbReference type="PANTHER" id="PTHR13402:SF6">
    <property type="entry name" value="SECRETORY 16, ISOFORM I"/>
    <property type="match status" value="1"/>
</dbReference>
<evidence type="ECO:0000256" key="1">
    <source>
        <dbReference type="ARBA" id="ARBA00004397"/>
    </source>
</evidence>
<feature type="compositionally biased region" description="Low complexity" evidence="11">
    <location>
        <begin position="603"/>
        <end position="624"/>
    </location>
</feature>
<keyword evidence="5 10" id="KW-0931">ER-Golgi transport</keyword>
<feature type="compositionally biased region" description="Polar residues" evidence="11">
    <location>
        <begin position="187"/>
        <end position="200"/>
    </location>
</feature>
<evidence type="ECO:0000256" key="6">
    <source>
        <dbReference type="ARBA" id="ARBA00022927"/>
    </source>
</evidence>
<feature type="compositionally biased region" description="Polar residues" evidence="11">
    <location>
        <begin position="739"/>
        <end position="762"/>
    </location>
</feature>
<evidence type="ECO:0000256" key="10">
    <source>
        <dbReference type="RuleBase" id="RU364101"/>
    </source>
</evidence>
<feature type="compositionally biased region" description="Low complexity" evidence="11">
    <location>
        <begin position="487"/>
        <end position="502"/>
    </location>
</feature>
<feature type="compositionally biased region" description="Polar residues" evidence="11">
    <location>
        <begin position="1404"/>
        <end position="1427"/>
    </location>
</feature>
<evidence type="ECO:0000256" key="9">
    <source>
        <dbReference type="ARBA" id="ARBA00024687"/>
    </source>
</evidence>
<reference evidence="15 16" key="1">
    <citation type="journal article" date="2024" name="IMA Fungus">
        <title>IMA Genome - F19 : A genome assembly and annotation guide to empower mycologists, including annotated draft genome sequences of Ceratocystis pirilliformis, Diaporthe australafricana, Fusarium ophioides, Paecilomyces lecythidis, and Sporothrix stenoceras.</title>
        <authorList>
            <person name="Aylward J."/>
            <person name="Wilson A.M."/>
            <person name="Visagie C.M."/>
            <person name="Spraker J."/>
            <person name="Barnes I."/>
            <person name="Buitendag C."/>
            <person name="Ceriani C."/>
            <person name="Del Mar Angel L."/>
            <person name="du Plessis D."/>
            <person name="Fuchs T."/>
            <person name="Gasser K."/>
            <person name="Kramer D."/>
            <person name="Li W."/>
            <person name="Munsamy K."/>
            <person name="Piso A."/>
            <person name="Price J.L."/>
            <person name="Sonnekus B."/>
            <person name="Thomas C."/>
            <person name="van der Nest A."/>
            <person name="van Dijk A."/>
            <person name="van Heerden A."/>
            <person name="van Vuuren N."/>
            <person name="Yilmaz N."/>
            <person name="Duong T.A."/>
            <person name="van der Merwe N.A."/>
            <person name="Wingfield M.J."/>
            <person name="Wingfield B.D."/>
        </authorList>
    </citation>
    <scope>NUCLEOTIDE SEQUENCE [LARGE SCALE GENOMIC DNA]</scope>
    <source>
        <strain evidence="15 16">CMW 18167</strain>
    </source>
</reference>
<keyword evidence="16" id="KW-1185">Reference proteome</keyword>
<dbReference type="Pfam" id="PF12931">
    <property type="entry name" value="TPR_Sec16"/>
    <property type="match status" value="1"/>
</dbReference>
<feature type="compositionally biased region" description="Polar residues" evidence="11">
    <location>
        <begin position="1500"/>
        <end position="1518"/>
    </location>
</feature>
<feature type="compositionally biased region" description="Polar residues" evidence="11">
    <location>
        <begin position="658"/>
        <end position="681"/>
    </location>
</feature>
<feature type="compositionally biased region" description="Low complexity" evidence="11">
    <location>
        <begin position="556"/>
        <end position="566"/>
    </location>
</feature>
<keyword evidence="3 10" id="KW-0813">Transport</keyword>
<feature type="compositionally biased region" description="Pro residues" evidence="11">
    <location>
        <begin position="567"/>
        <end position="590"/>
    </location>
</feature>
<feature type="compositionally biased region" description="Low complexity" evidence="11">
    <location>
        <begin position="1703"/>
        <end position="1717"/>
    </location>
</feature>
<dbReference type="Pfam" id="PF12932">
    <property type="entry name" value="Sec16"/>
    <property type="match status" value="1"/>
</dbReference>
<evidence type="ECO:0000259" key="13">
    <source>
        <dbReference type="Pfam" id="PF12932"/>
    </source>
</evidence>
<evidence type="ECO:0000256" key="8">
    <source>
        <dbReference type="ARBA" id="ARBA00023136"/>
    </source>
</evidence>
<name>A0ABR3YGA6_9EURO</name>